<evidence type="ECO:0000313" key="3">
    <source>
        <dbReference type="EMBL" id="TDS24271.1"/>
    </source>
</evidence>
<sequence length="36" mass="3888">MIVIADKGLGKVKRFLLGSISDKVVHHAQTSVLVVK</sequence>
<dbReference type="Proteomes" id="UP000324896">
    <property type="component" value="Unassembled WGS sequence"/>
</dbReference>
<feature type="domain" description="UspA" evidence="1">
    <location>
        <begin position="1"/>
        <end position="36"/>
    </location>
</feature>
<accession>A0A1G6T053</accession>
<dbReference type="Pfam" id="PF00582">
    <property type="entry name" value="Usp"/>
    <property type="match status" value="1"/>
</dbReference>
<evidence type="ECO:0000313" key="4">
    <source>
        <dbReference type="Proteomes" id="UP000295758"/>
    </source>
</evidence>
<evidence type="ECO:0000259" key="1">
    <source>
        <dbReference type="Pfam" id="PF00582"/>
    </source>
</evidence>
<dbReference type="InterPro" id="IPR006016">
    <property type="entry name" value="UspA"/>
</dbReference>
<dbReference type="SUPFAM" id="SSF52402">
    <property type="entry name" value="Adenine nucleotide alpha hydrolases-like"/>
    <property type="match status" value="1"/>
</dbReference>
<name>A0A1G6T053_9FIRM</name>
<dbReference type="EMBL" id="FMYT01000034">
    <property type="protein sequence ID" value="SDD21847.1"/>
    <property type="molecule type" value="Genomic_DNA"/>
</dbReference>
<organism evidence="2 5">
    <name type="scientific">Halanaerobium congolense</name>
    <dbReference type="NCBI Taxonomy" id="54121"/>
    <lineage>
        <taxon>Bacteria</taxon>
        <taxon>Bacillati</taxon>
        <taxon>Bacillota</taxon>
        <taxon>Clostridia</taxon>
        <taxon>Halanaerobiales</taxon>
        <taxon>Halanaerobiaceae</taxon>
        <taxon>Halanaerobium</taxon>
    </lineage>
</organism>
<dbReference type="AlphaFoldDB" id="A0A1G6T053"/>
<gene>
    <name evidence="3" type="ORF">BY453_1741</name>
    <name evidence="2" type="ORF">SAMN04488597_13420</name>
</gene>
<evidence type="ECO:0000313" key="5">
    <source>
        <dbReference type="Proteomes" id="UP000324896"/>
    </source>
</evidence>
<protein>
    <submittedName>
        <fullName evidence="2">Universal stress protein family protein</fullName>
    </submittedName>
</protein>
<dbReference type="EMBL" id="SOAA01000074">
    <property type="protein sequence ID" value="TDS24271.1"/>
    <property type="molecule type" value="Genomic_DNA"/>
</dbReference>
<dbReference type="Proteomes" id="UP000295758">
    <property type="component" value="Unassembled WGS sequence"/>
</dbReference>
<dbReference type="Gene3D" id="3.40.50.620">
    <property type="entry name" value="HUPs"/>
    <property type="match status" value="1"/>
</dbReference>
<dbReference type="InterPro" id="IPR014729">
    <property type="entry name" value="Rossmann-like_a/b/a_fold"/>
</dbReference>
<reference evidence="2 5" key="1">
    <citation type="submission" date="2016-10" db="EMBL/GenBank/DDBJ databases">
        <authorList>
            <person name="Varghese N."/>
            <person name="Submissions S."/>
        </authorList>
    </citation>
    <scope>NUCLEOTIDE SEQUENCE [LARGE SCALE GENOMIC DNA]</scope>
    <source>
        <strain evidence="2 5">WG10</strain>
    </source>
</reference>
<reference evidence="3 4" key="2">
    <citation type="submission" date="2019-03" db="EMBL/GenBank/DDBJ databases">
        <title>Deep subsurface shale carbon reservoir microbial communities from Ohio and West Virginia, USA.</title>
        <authorList>
            <person name="Wrighton K."/>
        </authorList>
    </citation>
    <scope>NUCLEOTIDE SEQUENCE [LARGE SCALE GENOMIC DNA]</scope>
    <source>
        <strain evidence="3 4">UTICA-S4D12</strain>
    </source>
</reference>
<evidence type="ECO:0000313" key="2">
    <source>
        <dbReference type="EMBL" id="SDD21847.1"/>
    </source>
</evidence>
<proteinExistence type="predicted"/>